<feature type="transmembrane region" description="Helical" evidence="7">
    <location>
        <begin position="68"/>
        <end position="86"/>
    </location>
</feature>
<evidence type="ECO:0000256" key="6">
    <source>
        <dbReference type="ARBA" id="ARBA00023136"/>
    </source>
</evidence>
<evidence type="ECO:0000256" key="7">
    <source>
        <dbReference type="SAM" id="Phobius"/>
    </source>
</evidence>
<feature type="transmembrane region" description="Helical" evidence="7">
    <location>
        <begin position="469"/>
        <end position="493"/>
    </location>
</feature>
<evidence type="ECO:0000256" key="1">
    <source>
        <dbReference type="ARBA" id="ARBA00004651"/>
    </source>
</evidence>
<feature type="transmembrane region" description="Helical" evidence="7">
    <location>
        <begin position="369"/>
        <end position="385"/>
    </location>
</feature>
<keyword evidence="4 7" id="KW-0812">Transmembrane</keyword>
<keyword evidence="2" id="KW-0813">Transport</keyword>
<name>A0A316C9P4_PSESE</name>
<feature type="transmembrane region" description="Helical" evidence="7">
    <location>
        <begin position="24"/>
        <end position="47"/>
    </location>
</feature>
<dbReference type="Pfam" id="PF04632">
    <property type="entry name" value="FUSC"/>
    <property type="match status" value="1"/>
</dbReference>
<comment type="subcellular location">
    <subcellularLocation>
        <location evidence="1">Cell membrane</location>
        <topology evidence="1">Multi-pass membrane protein</topology>
    </subcellularLocation>
</comment>
<evidence type="ECO:0000256" key="3">
    <source>
        <dbReference type="ARBA" id="ARBA00022475"/>
    </source>
</evidence>
<dbReference type="PANTHER" id="PTHR30509:SF9">
    <property type="entry name" value="MULTIDRUG RESISTANCE PROTEIN MDTO"/>
    <property type="match status" value="1"/>
</dbReference>
<dbReference type="Proteomes" id="UP000245396">
    <property type="component" value="Unassembled WGS sequence"/>
</dbReference>
<dbReference type="EMBL" id="QGGG01000001">
    <property type="protein sequence ID" value="PWJ86390.1"/>
    <property type="molecule type" value="Genomic_DNA"/>
</dbReference>
<feature type="transmembrane region" description="Helical" evidence="7">
    <location>
        <begin position="119"/>
        <end position="139"/>
    </location>
</feature>
<proteinExistence type="predicted"/>
<feature type="transmembrane region" description="Helical" evidence="7">
    <location>
        <begin position="92"/>
        <end position="112"/>
    </location>
</feature>
<feature type="transmembrane region" description="Helical" evidence="7">
    <location>
        <begin position="397"/>
        <end position="415"/>
    </location>
</feature>
<dbReference type="GO" id="GO:0005886">
    <property type="term" value="C:plasma membrane"/>
    <property type="evidence" value="ECO:0007669"/>
    <property type="project" value="UniProtKB-SubCell"/>
</dbReference>
<dbReference type="PANTHER" id="PTHR30509">
    <property type="entry name" value="P-HYDROXYBENZOIC ACID EFFLUX PUMP SUBUNIT-RELATED"/>
    <property type="match status" value="1"/>
</dbReference>
<dbReference type="GO" id="GO:0022857">
    <property type="term" value="F:transmembrane transporter activity"/>
    <property type="evidence" value="ECO:0007669"/>
    <property type="project" value="InterPro"/>
</dbReference>
<keyword evidence="6 7" id="KW-0472">Membrane</keyword>
<evidence type="ECO:0000256" key="2">
    <source>
        <dbReference type="ARBA" id="ARBA00022448"/>
    </source>
</evidence>
<keyword evidence="5 7" id="KW-1133">Transmembrane helix</keyword>
<evidence type="ECO:0000313" key="9">
    <source>
        <dbReference type="Proteomes" id="UP000245396"/>
    </source>
</evidence>
<reference evidence="8 9" key="1">
    <citation type="submission" date="2018-05" db="EMBL/GenBank/DDBJ databases">
        <title>Genomic Encyclopedia of Type Strains, Phase IV (KMG-IV): sequencing the most valuable type-strain genomes for metagenomic binning, comparative biology and taxonomic classification.</title>
        <authorList>
            <person name="Goeker M."/>
        </authorList>
    </citation>
    <scope>NUCLEOTIDE SEQUENCE [LARGE SCALE GENOMIC DNA]</scope>
    <source>
        <strain evidence="8 9">DSM 6986</strain>
    </source>
</reference>
<evidence type="ECO:0000256" key="4">
    <source>
        <dbReference type="ARBA" id="ARBA00022692"/>
    </source>
</evidence>
<organism evidence="8 9">
    <name type="scientific">Pseudaminobacter salicylatoxidans</name>
    <dbReference type="NCBI Taxonomy" id="93369"/>
    <lineage>
        <taxon>Bacteria</taxon>
        <taxon>Pseudomonadati</taxon>
        <taxon>Pseudomonadota</taxon>
        <taxon>Alphaproteobacteria</taxon>
        <taxon>Hyphomicrobiales</taxon>
        <taxon>Phyllobacteriaceae</taxon>
        <taxon>Pseudaminobacter</taxon>
    </lineage>
</organism>
<keyword evidence="9" id="KW-1185">Reference proteome</keyword>
<dbReference type="STRING" id="1192868.GCA_000304395_02863"/>
<evidence type="ECO:0000256" key="5">
    <source>
        <dbReference type="ARBA" id="ARBA00022989"/>
    </source>
</evidence>
<evidence type="ECO:0000313" key="8">
    <source>
        <dbReference type="EMBL" id="PWJ86390.1"/>
    </source>
</evidence>
<accession>A0A316C9P4</accession>
<sequence length="639" mass="68239">MLSDIRERGLGEWLGLDRQSVGTALRLALAAIVSLSIAAMLHIENAYWAAMPTWVLLQATRGQFIERGVFRIFGTMLGAAVGFGLILLPVDPLVQCALLALWIAFCASLVQILRGMHSYWALMAGMTAPIVLVPSAMALDEPLHIAFARVECTLIGVIVVALVSGLSTPVAPREAFYRRVRLLCADAVSYAEHMVRGGAGSEAQERRILTEMSEIDQAARPVLAGSLEGYRRLRHIDTLITASLGVMAAAQALRVRSGVENPEVARLAERMQRFSATLRAEEHTHHLFDEESIGTIPGPGRRLERALADLDSARLALAGLMDNGGADIARPSVSIRPDRDWPLAIRAGAATGALTLVVLAIGIMLDEPMLTFGMLGMCIYAMLLSSMPVPQQIAPKLIGGAAIGVAVATVYRLTIAPHATTPFLLVASIAPFLVVGGFVRASRRTGFQGVEANMSFLMASQAGTGAAPVAAVFATSLSLLGAATLVSLVYMLLPRRADRDAARISAAIRRDLERMAAGPGDVAAAQWHARTSRRTLRLMLHLARAGKLGDSAPSGLLGALNLGHAVAAMQDIAADPMTDRTTRQNIWEALETLRSLDGDPRRTAESMMKWSAQSTEPLASLFAEISAALLRAEPLLTAR</sequence>
<feature type="transmembrane region" description="Helical" evidence="7">
    <location>
        <begin position="343"/>
        <end position="363"/>
    </location>
</feature>
<feature type="transmembrane region" description="Helical" evidence="7">
    <location>
        <begin position="421"/>
        <end position="439"/>
    </location>
</feature>
<gene>
    <name evidence="8" type="ORF">C7441_101270</name>
</gene>
<dbReference type="AlphaFoldDB" id="A0A316C9P4"/>
<comment type="caution">
    <text evidence="8">The sequence shown here is derived from an EMBL/GenBank/DDBJ whole genome shotgun (WGS) entry which is preliminary data.</text>
</comment>
<feature type="transmembrane region" description="Helical" evidence="7">
    <location>
        <begin position="145"/>
        <end position="171"/>
    </location>
</feature>
<dbReference type="InterPro" id="IPR006726">
    <property type="entry name" value="PHBA_efflux_AaeB/fusaric-R"/>
</dbReference>
<protein>
    <submittedName>
        <fullName evidence="8">Putative membrane protein YccC</fullName>
    </submittedName>
</protein>
<keyword evidence="3" id="KW-1003">Cell membrane</keyword>